<gene>
    <name evidence="2" type="ORF">QCA50_001554</name>
</gene>
<name>A0AAW0GV64_9APHY</name>
<feature type="compositionally biased region" description="Polar residues" evidence="1">
    <location>
        <begin position="548"/>
        <end position="558"/>
    </location>
</feature>
<evidence type="ECO:0000256" key="1">
    <source>
        <dbReference type="SAM" id="MobiDB-lite"/>
    </source>
</evidence>
<feature type="compositionally biased region" description="Polar residues" evidence="1">
    <location>
        <begin position="129"/>
        <end position="154"/>
    </location>
</feature>
<feature type="compositionally biased region" description="Low complexity" evidence="1">
    <location>
        <begin position="325"/>
        <end position="337"/>
    </location>
</feature>
<feature type="region of interest" description="Disordered" evidence="1">
    <location>
        <begin position="436"/>
        <end position="465"/>
    </location>
</feature>
<accession>A0AAW0GV64</accession>
<organism evidence="2 3">
    <name type="scientific">Cerrena zonata</name>
    <dbReference type="NCBI Taxonomy" id="2478898"/>
    <lineage>
        <taxon>Eukaryota</taxon>
        <taxon>Fungi</taxon>
        <taxon>Dikarya</taxon>
        <taxon>Basidiomycota</taxon>
        <taxon>Agaricomycotina</taxon>
        <taxon>Agaricomycetes</taxon>
        <taxon>Polyporales</taxon>
        <taxon>Cerrenaceae</taxon>
        <taxon>Cerrena</taxon>
    </lineage>
</organism>
<feature type="compositionally biased region" description="Low complexity" evidence="1">
    <location>
        <begin position="366"/>
        <end position="377"/>
    </location>
</feature>
<reference evidence="2 3" key="1">
    <citation type="submission" date="2022-09" db="EMBL/GenBank/DDBJ databases">
        <authorList>
            <person name="Palmer J.M."/>
        </authorList>
    </citation>
    <scope>NUCLEOTIDE SEQUENCE [LARGE SCALE GENOMIC DNA]</scope>
    <source>
        <strain evidence="2 3">DSM 7382</strain>
    </source>
</reference>
<sequence>MSRTQPHVRADIYSFDPPIEGMNRKNFMLNDIFFPKPPVTKGRAKYTVSLPSKTNSSTSKSGSGPVVNLPSKLNPGNSGAFGRKSDAASVSNWRKPSSSPLTAQPSVNENSPQVLETVSRSPPPESSSVKATVPNSQSPTVSVTGSAKQQQRTSKMPVGADVAFYRDSRAGDSKEEGVTVKFIVSSELEEESSTAASTGERVVSKVDDVANASSLDSKKESTGDMAAYSPARSNNMPWPKSPKALHTKDSPSRAPDPEHLRAVWSSTSNKAEAPSVNSLAKIADDLGAVPFTIQEVKSEDGGTPPPPSSGPPSRMSSYDVTRAFQQVPTPSVSSSTSRSGHLSNVSSPPTTHRQPHPPNPVPTPNMRPMYPGYGSPMMSSPSQSMVYPMSMTPSPRPMVPTAQQYPQPMWMGPPPPGTMMRSPYMTQLMPYPPPPGYPPPQNMQGGMHPPPQPNGTPGRPNGLPLISPVLAHAHASPMYTPSPVLMHAQAVPPPHNHNHTHPYPNPGQPPRQGQPPRAGYDHHSHPGGPYAHTPSHPHPPQGALYNAVPSNSFDRPSW</sequence>
<feature type="region of interest" description="Disordered" evidence="1">
    <location>
        <begin position="291"/>
        <end position="377"/>
    </location>
</feature>
<feature type="compositionally biased region" description="Polar residues" evidence="1">
    <location>
        <begin position="264"/>
        <end position="276"/>
    </location>
</feature>
<feature type="compositionally biased region" description="Pro residues" evidence="1">
    <location>
        <begin position="356"/>
        <end position="365"/>
    </location>
</feature>
<feature type="compositionally biased region" description="Polar residues" evidence="1">
    <location>
        <begin position="88"/>
        <end position="118"/>
    </location>
</feature>
<feature type="compositionally biased region" description="Pro residues" evidence="1">
    <location>
        <begin position="503"/>
        <end position="513"/>
    </location>
</feature>
<dbReference type="Proteomes" id="UP001385951">
    <property type="component" value="Unassembled WGS sequence"/>
</dbReference>
<protein>
    <submittedName>
        <fullName evidence="2">Uncharacterized protein</fullName>
    </submittedName>
</protein>
<proteinExistence type="predicted"/>
<keyword evidence="3" id="KW-1185">Reference proteome</keyword>
<evidence type="ECO:0000313" key="2">
    <source>
        <dbReference type="EMBL" id="KAK7694368.1"/>
    </source>
</evidence>
<feature type="compositionally biased region" description="Basic and acidic residues" evidence="1">
    <location>
        <begin position="164"/>
        <end position="178"/>
    </location>
</feature>
<feature type="region of interest" description="Disordered" evidence="1">
    <location>
        <begin position="39"/>
        <end position="276"/>
    </location>
</feature>
<comment type="caution">
    <text evidence="2">The sequence shown here is derived from an EMBL/GenBank/DDBJ whole genome shotgun (WGS) entry which is preliminary data.</text>
</comment>
<feature type="compositionally biased region" description="Polar residues" evidence="1">
    <location>
        <begin position="338"/>
        <end position="350"/>
    </location>
</feature>
<dbReference type="PRINTS" id="PR01217">
    <property type="entry name" value="PRICHEXTENSN"/>
</dbReference>
<dbReference type="AlphaFoldDB" id="A0AAW0GV64"/>
<feature type="region of interest" description="Disordered" evidence="1">
    <location>
        <begin position="485"/>
        <end position="558"/>
    </location>
</feature>
<dbReference type="EMBL" id="JASBNA010000002">
    <property type="protein sequence ID" value="KAK7694368.1"/>
    <property type="molecule type" value="Genomic_DNA"/>
</dbReference>
<feature type="compositionally biased region" description="Low complexity" evidence="1">
    <location>
        <begin position="49"/>
        <end position="65"/>
    </location>
</feature>
<evidence type="ECO:0000313" key="3">
    <source>
        <dbReference type="Proteomes" id="UP001385951"/>
    </source>
</evidence>
<feature type="compositionally biased region" description="Basic and acidic residues" evidence="1">
    <location>
        <begin position="246"/>
        <end position="261"/>
    </location>
</feature>